<evidence type="ECO:0000256" key="4">
    <source>
        <dbReference type="ARBA" id="ARBA00023002"/>
    </source>
</evidence>
<evidence type="ECO:0000256" key="6">
    <source>
        <dbReference type="ARBA" id="ARBA00038878"/>
    </source>
</evidence>
<evidence type="ECO:0000259" key="8">
    <source>
        <dbReference type="Pfam" id="PF01266"/>
    </source>
</evidence>
<evidence type="ECO:0000256" key="5">
    <source>
        <dbReference type="ARBA" id="ARBA00036066"/>
    </source>
</evidence>
<name>A0A9K3L5N3_9STRA</name>
<dbReference type="Proteomes" id="UP000693970">
    <property type="component" value="Unassembled WGS sequence"/>
</dbReference>
<feature type="domain" description="FAD dependent oxidoreductase" evidence="8">
    <location>
        <begin position="61"/>
        <end position="463"/>
    </location>
</feature>
<proteinExistence type="predicted"/>
<dbReference type="AlphaFoldDB" id="A0A9K3L5N3"/>
<sequence length="469" mass="51776">MIPTLLLRKKLLHPFPISPTLKRSFHSTTTNLSLVVPSSSSSTPPPLSSNPLRSSDFHTEIAVIGAGVIGLSIARGLAVRGKEVVLIERNSHIAQETSSRNSQVIHAGIYYPKDSLKAKFCVRGKQLLYRYCQDRNISHSNCGKLIVATHPSQVQSDLCRLQQQAHSNGVTDVQLISKHDVQLLEPSIKCEGALYSPSSGIVDSHTFFLHLLGEAQDHGSMLAVNTKVVSAMYQQRERKKLWLQTQTNNHNNNNNNNDTIDSSSATSWMSCDMVVNAAGLWADQIARMIHSKQDTDSNNDNQSGAWQPPRQYFAKGTYFSLTRKRPDFRHLVYPVPEPGGLGIHASIDLAGQVKFGPDVEWIDTNIANVDDIEYTPNPDKADQFYHAIRQYWPELDDMTVLQADYVGIRPKLSHPSVTKQLGFDDFVIAGPNTHGIPGLVHLLGIESPGLTSSLAIAEHVVELLLLSDG</sequence>
<keyword evidence="2" id="KW-0285">Flavoprotein</keyword>
<accession>A0A9K3L5N3</accession>
<evidence type="ECO:0000256" key="1">
    <source>
        <dbReference type="ARBA" id="ARBA00001974"/>
    </source>
</evidence>
<evidence type="ECO:0000256" key="7">
    <source>
        <dbReference type="ARBA" id="ARBA00041137"/>
    </source>
</evidence>
<evidence type="ECO:0000256" key="2">
    <source>
        <dbReference type="ARBA" id="ARBA00022630"/>
    </source>
</evidence>
<dbReference type="GO" id="GO:0047545">
    <property type="term" value="F:(S)-2-hydroxyglutarate dehydrogenase activity"/>
    <property type="evidence" value="ECO:0007669"/>
    <property type="project" value="UniProtKB-EC"/>
</dbReference>
<reference evidence="9" key="1">
    <citation type="journal article" date="2021" name="Sci. Rep.">
        <title>Diploid genomic architecture of Nitzschia inconspicua, an elite biomass production diatom.</title>
        <authorList>
            <person name="Oliver A."/>
            <person name="Podell S."/>
            <person name="Pinowska A."/>
            <person name="Traller J.C."/>
            <person name="Smith S.R."/>
            <person name="McClure R."/>
            <person name="Beliaev A."/>
            <person name="Bohutskyi P."/>
            <person name="Hill E.A."/>
            <person name="Rabines A."/>
            <person name="Zheng H."/>
            <person name="Allen L.Z."/>
            <person name="Kuo A."/>
            <person name="Grigoriev I.V."/>
            <person name="Allen A.E."/>
            <person name="Hazlebeck D."/>
            <person name="Allen E.E."/>
        </authorList>
    </citation>
    <scope>NUCLEOTIDE SEQUENCE</scope>
    <source>
        <strain evidence="9">Hildebrandi</strain>
    </source>
</reference>
<dbReference type="EC" id="1.1.99.2" evidence="6"/>
<evidence type="ECO:0000256" key="3">
    <source>
        <dbReference type="ARBA" id="ARBA00022827"/>
    </source>
</evidence>
<evidence type="ECO:0000313" key="9">
    <source>
        <dbReference type="EMBL" id="KAG7355261.1"/>
    </source>
</evidence>
<comment type="caution">
    <text evidence="9">The sequence shown here is derived from an EMBL/GenBank/DDBJ whole genome shotgun (WGS) entry which is preliminary data.</text>
</comment>
<keyword evidence="4" id="KW-0560">Oxidoreductase</keyword>
<comment type="catalytic activity">
    <reaction evidence="5">
        <text>(S)-2-hydroxyglutarate + A = 2-oxoglutarate + AH2</text>
        <dbReference type="Rhea" id="RHEA:21252"/>
        <dbReference type="ChEBI" id="CHEBI:13193"/>
        <dbReference type="ChEBI" id="CHEBI:16782"/>
        <dbReference type="ChEBI" id="CHEBI:16810"/>
        <dbReference type="ChEBI" id="CHEBI:17499"/>
        <dbReference type="EC" id="1.1.99.2"/>
    </reaction>
</comment>
<dbReference type="PANTHER" id="PTHR43104:SF4">
    <property type="entry name" value="L-2-HYDROXYGLUTARATE DEHYDROGENASE, MITOCHONDRIAL"/>
    <property type="match status" value="1"/>
</dbReference>
<evidence type="ECO:0000313" key="10">
    <source>
        <dbReference type="Proteomes" id="UP000693970"/>
    </source>
</evidence>
<dbReference type="InterPro" id="IPR006076">
    <property type="entry name" value="FAD-dep_OxRdtase"/>
</dbReference>
<comment type="cofactor">
    <cofactor evidence="1">
        <name>FAD</name>
        <dbReference type="ChEBI" id="CHEBI:57692"/>
    </cofactor>
</comment>
<organism evidence="9 10">
    <name type="scientific">Nitzschia inconspicua</name>
    <dbReference type="NCBI Taxonomy" id="303405"/>
    <lineage>
        <taxon>Eukaryota</taxon>
        <taxon>Sar</taxon>
        <taxon>Stramenopiles</taxon>
        <taxon>Ochrophyta</taxon>
        <taxon>Bacillariophyta</taxon>
        <taxon>Bacillariophyceae</taxon>
        <taxon>Bacillariophycidae</taxon>
        <taxon>Bacillariales</taxon>
        <taxon>Bacillariaceae</taxon>
        <taxon>Nitzschia</taxon>
    </lineage>
</organism>
<keyword evidence="10" id="KW-1185">Reference proteome</keyword>
<gene>
    <name evidence="9" type="ORF">IV203_004617</name>
</gene>
<reference evidence="9" key="2">
    <citation type="submission" date="2021-04" db="EMBL/GenBank/DDBJ databases">
        <authorList>
            <person name="Podell S."/>
        </authorList>
    </citation>
    <scope>NUCLEOTIDE SEQUENCE</scope>
    <source>
        <strain evidence="9">Hildebrandi</strain>
    </source>
</reference>
<dbReference type="EMBL" id="JAGRRH010000016">
    <property type="protein sequence ID" value="KAG7355261.1"/>
    <property type="molecule type" value="Genomic_DNA"/>
</dbReference>
<protein>
    <recommendedName>
        <fullName evidence="7">L-2-hydroxyglutarate dehydrogenase, mitochondrial</fullName>
        <ecNumber evidence="6">1.1.99.2</ecNumber>
    </recommendedName>
</protein>
<keyword evidence="3" id="KW-0274">FAD</keyword>
<dbReference type="PANTHER" id="PTHR43104">
    <property type="entry name" value="L-2-HYDROXYGLUTARATE DEHYDROGENASE, MITOCHONDRIAL"/>
    <property type="match status" value="1"/>
</dbReference>
<dbReference type="Pfam" id="PF01266">
    <property type="entry name" value="DAO"/>
    <property type="match status" value="1"/>
</dbReference>
<dbReference type="OrthoDB" id="498204at2759"/>